<dbReference type="Proteomes" id="UP000285326">
    <property type="component" value="Unassembled WGS sequence"/>
</dbReference>
<evidence type="ECO:0000256" key="1">
    <source>
        <dbReference type="SAM" id="MobiDB-lite"/>
    </source>
</evidence>
<organism evidence="2 3">
    <name type="scientific">Golovinomyces cichoracearum</name>
    <dbReference type="NCBI Taxonomy" id="62708"/>
    <lineage>
        <taxon>Eukaryota</taxon>
        <taxon>Fungi</taxon>
        <taxon>Dikarya</taxon>
        <taxon>Ascomycota</taxon>
        <taxon>Pezizomycotina</taxon>
        <taxon>Leotiomycetes</taxon>
        <taxon>Erysiphales</taxon>
        <taxon>Erysiphaceae</taxon>
        <taxon>Golovinomyces</taxon>
    </lineage>
</organism>
<feature type="region of interest" description="Disordered" evidence="1">
    <location>
        <begin position="38"/>
        <end position="108"/>
    </location>
</feature>
<gene>
    <name evidence="2" type="ORF">GcM1_209030</name>
</gene>
<name>A0A420IVW6_9PEZI</name>
<protein>
    <submittedName>
        <fullName evidence="2">Integrase and RNaseH domain-containing protein</fullName>
    </submittedName>
</protein>
<comment type="caution">
    <text evidence="2">The sequence shown here is derived from an EMBL/GenBank/DDBJ whole genome shotgun (WGS) entry which is preliminary data.</text>
</comment>
<proteinExistence type="predicted"/>
<accession>A0A420IVW6</accession>
<dbReference type="AlphaFoldDB" id="A0A420IVW6"/>
<feature type="compositionally biased region" description="Polar residues" evidence="1">
    <location>
        <begin position="61"/>
        <end position="92"/>
    </location>
</feature>
<sequence>MGLTFQEMEQNGPYENYHEWTDQEVREYMKNTKDFFSRFDPSRQTTPAVPSPHSPLLDQMPQPSSTNFGIKSEPSYPTKTLGQPGPSNSSFAPLNKGPQGCGKNYSSGDINIRGGSRNVYSGGIEGWSEEILLDETEQLLIEVKMEDVQNQKSFAKFGEINGAQTVAILRYQSVFHTITKADVFNQPDVNPMFRLTNDSAFTFNDRYTSDTFQGIMPDSGAAGVSTVGAPQCAALQRLGPSIQVDTSTAGKYRIRFGKGEVLSQGTVRVPTPLGHILSKLFPPTPHFYYAFKISIKWELSWITWKMS</sequence>
<dbReference type="EMBL" id="MCBS01020930">
    <property type="protein sequence ID" value="RKF78675.1"/>
    <property type="molecule type" value="Genomic_DNA"/>
</dbReference>
<evidence type="ECO:0000313" key="2">
    <source>
        <dbReference type="EMBL" id="RKF78675.1"/>
    </source>
</evidence>
<evidence type="ECO:0000313" key="3">
    <source>
        <dbReference type="Proteomes" id="UP000285326"/>
    </source>
</evidence>
<reference evidence="2 3" key="1">
    <citation type="journal article" date="2018" name="BMC Genomics">
        <title>Comparative genome analyses reveal sequence features reflecting distinct modes of host-adaptation between dicot and monocot powdery mildew.</title>
        <authorList>
            <person name="Wu Y."/>
            <person name="Ma X."/>
            <person name="Pan Z."/>
            <person name="Kale S.D."/>
            <person name="Song Y."/>
            <person name="King H."/>
            <person name="Zhang Q."/>
            <person name="Presley C."/>
            <person name="Deng X."/>
            <person name="Wei C.I."/>
            <person name="Xiao S."/>
        </authorList>
    </citation>
    <scope>NUCLEOTIDE SEQUENCE [LARGE SCALE GENOMIC DNA]</scope>
    <source>
        <strain evidence="2">UMSG1</strain>
    </source>
</reference>